<organism evidence="2 3">
    <name type="scientific">Araneus ventricosus</name>
    <name type="common">Orbweaver spider</name>
    <name type="synonym">Epeira ventricosa</name>
    <dbReference type="NCBI Taxonomy" id="182803"/>
    <lineage>
        <taxon>Eukaryota</taxon>
        <taxon>Metazoa</taxon>
        <taxon>Ecdysozoa</taxon>
        <taxon>Arthropoda</taxon>
        <taxon>Chelicerata</taxon>
        <taxon>Arachnida</taxon>
        <taxon>Araneae</taxon>
        <taxon>Araneomorphae</taxon>
        <taxon>Entelegynae</taxon>
        <taxon>Araneoidea</taxon>
        <taxon>Araneidae</taxon>
        <taxon>Araneus</taxon>
    </lineage>
</organism>
<proteinExistence type="predicted"/>
<keyword evidence="3" id="KW-1185">Reference proteome</keyword>
<evidence type="ECO:0000256" key="1">
    <source>
        <dbReference type="SAM" id="MobiDB-lite"/>
    </source>
</evidence>
<sequence length="155" mass="17298">MLGGKVGTDELQARNSIPPKTRPSLGDTSNMAMRTCRISKQSLASRWDRVKVVWLLRPISEDGSYQCKGIILSRSTELSLTPIPVTSTGAEQDSMEQDTGILFKKKKQNEIFTHALQHQLLFIQEIINWPILSIHRGSSSHCIPTGRLEEAVVVD</sequence>
<comment type="caution">
    <text evidence="2">The sequence shown here is derived from an EMBL/GenBank/DDBJ whole genome shotgun (WGS) entry which is preliminary data.</text>
</comment>
<evidence type="ECO:0000313" key="3">
    <source>
        <dbReference type="Proteomes" id="UP000499080"/>
    </source>
</evidence>
<feature type="region of interest" description="Disordered" evidence="1">
    <location>
        <begin position="1"/>
        <end position="31"/>
    </location>
</feature>
<accession>A0A4Y2HE97</accession>
<gene>
    <name evidence="2" type="ORF">AVEN_135529_1</name>
</gene>
<dbReference type="AlphaFoldDB" id="A0A4Y2HE97"/>
<protein>
    <submittedName>
        <fullName evidence="2">Uncharacterized protein</fullName>
    </submittedName>
</protein>
<dbReference type="EMBL" id="BGPR01001878">
    <property type="protein sequence ID" value="GBM63623.1"/>
    <property type="molecule type" value="Genomic_DNA"/>
</dbReference>
<dbReference type="Proteomes" id="UP000499080">
    <property type="component" value="Unassembled WGS sequence"/>
</dbReference>
<reference evidence="2 3" key="1">
    <citation type="journal article" date="2019" name="Sci. Rep.">
        <title>Orb-weaving spider Araneus ventricosus genome elucidates the spidroin gene catalogue.</title>
        <authorList>
            <person name="Kono N."/>
            <person name="Nakamura H."/>
            <person name="Ohtoshi R."/>
            <person name="Moran D.A.P."/>
            <person name="Shinohara A."/>
            <person name="Yoshida Y."/>
            <person name="Fujiwara M."/>
            <person name="Mori M."/>
            <person name="Tomita M."/>
            <person name="Arakawa K."/>
        </authorList>
    </citation>
    <scope>NUCLEOTIDE SEQUENCE [LARGE SCALE GENOMIC DNA]</scope>
</reference>
<name>A0A4Y2HE97_ARAVE</name>
<evidence type="ECO:0000313" key="2">
    <source>
        <dbReference type="EMBL" id="GBM63623.1"/>
    </source>
</evidence>